<dbReference type="RefSeq" id="WP_143601643.1">
    <property type="nucleotide sequence ID" value="NZ_CP107955.1"/>
</dbReference>
<reference evidence="1 2" key="1">
    <citation type="submission" date="2023-02" db="EMBL/GenBank/DDBJ databases">
        <authorList>
            <person name="Maleckis M."/>
        </authorList>
    </citation>
    <scope>NUCLEOTIDE SEQUENCE [LARGE SCALE GENOMIC DNA]</scope>
    <source>
        <strain evidence="1 2">P8-A2</strain>
    </source>
</reference>
<keyword evidence="2" id="KW-1185">Reference proteome</keyword>
<comment type="caution">
    <text evidence="1">The sequence shown here is derived from an EMBL/GenBank/DDBJ whole genome shotgun (WGS) entry which is preliminary data.</text>
</comment>
<evidence type="ECO:0000313" key="2">
    <source>
        <dbReference type="Proteomes" id="UP001257627"/>
    </source>
</evidence>
<accession>A0ABU3UTW2</accession>
<dbReference type="EMBL" id="JARAKF010000001">
    <property type="protein sequence ID" value="MDU8997342.1"/>
    <property type="molecule type" value="Genomic_DNA"/>
</dbReference>
<proteinExistence type="predicted"/>
<evidence type="ECO:0000313" key="1">
    <source>
        <dbReference type="EMBL" id="MDU8997342.1"/>
    </source>
</evidence>
<dbReference type="Proteomes" id="UP001257627">
    <property type="component" value="Unassembled WGS sequence"/>
</dbReference>
<name>A0ABU3UTW2_9ACTN</name>
<gene>
    <name evidence="1" type="ORF">PU648_34370</name>
</gene>
<organism evidence="1 2">
    <name type="scientific">Streptomyces mirabilis</name>
    <dbReference type="NCBI Taxonomy" id="68239"/>
    <lineage>
        <taxon>Bacteria</taxon>
        <taxon>Bacillati</taxon>
        <taxon>Actinomycetota</taxon>
        <taxon>Actinomycetes</taxon>
        <taxon>Kitasatosporales</taxon>
        <taxon>Streptomycetaceae</taxon>
        <taxon>Streptomyces</taxon>
    </lineage>
</organism>
<sequence length="78" mass="9391">MPREMTYPCYTCGSYQPHRQPRDDRERDIIRKLANLQKPNAYVDDYWICGRTDFDCRNIRTALRVKPFDPPQKMPDPE</sequence>
<protein>
    <submittedName>
        <fullName evidence="1">Uncharacterized protein</fullName>
    </submittedName>
</protein>